<keyword evidence="3" id="KW-1185">Reference proteome</keyword>
<gene>
    <name evidence="2" type="ORF">COCVIDRAFT_32702</name>
</gene>
<organism evidence="2 3">
    <name type="scientific">Bipolaris victoriae (strain FI3)</name>
    <name type="common">Victoria blight of oats agent</name>
    <name type="synonym">Cochliobolus victoriae</name>
    <dbReference type="NCBI Taxonomy" id="930091"/>
    <lineage>
        <taxon>Eukaryota</taxon>
        <taxon>Fungi</taxon>
        <taxon>Dikarya</taxon>
        <taxon>Ascomycota</taxon>
        <taxon>Pezizomycotina</taxon>
        <taxon>Dothideomycetes</taxon>
        <taxon>Pleosporomycetidae</taxon>
        <taxon>Pleosporales</taxon>
        <taxon>Pleosporineae</taxon>
        <taxon>Pleosporaceae</taxon>
        <taxon>Bipolaris</taxon>
    </lineage>
</organism>
<reference evidence="2 3" key="1">
    <citation type="journal article" date="2013" name="PLoS Genet.">
        <title>Comparative genome structure, secondary metabolite, and effector coding capacity across Cochliobolus pathogens.</title>
        <authorList>
            <person name="Condon B.J."/>
            <person name="Leng Y."/>
            <person name="Wu D."/>
            <person name="Bushley K.E."/>
            <person name="Ohm R.A."/>
            <person name="Otillar R."/>
            <person name="Martin J."/>
            <person name="Schackwitz W."/>
            <person name="Grimwood J."/>
            <person name="MohdZainudin N."/>
            <person name="Xue C."/>
            <person name="Wang R."/>
            <person name="Manning V.A."/>
            <person name="Dhillon B."/>
            <person name="Tu Z.J."/>
            <person name="Steffenson B.J."/>
            <person name="Salamov A."/>
            <person name="Sun H."/>
            <person name="Lowry S."/>
            <person name="LaButti K."/>
            <person name="Han J."/>
            <person name="Copeland A."/>
            <person name="Lindquist E."/>
            <person name="Barry K."/>
            <person name="Schmutz J."/>
            <person name="Baker S.E."/>
            <person name="Ciuffetti L.M."/>
            <person name="Grigoriev I.V."/>
            <person name="Zhong S."/>
            <person name="Turgeon B.G."/>
        </authorList>
    </citation>
    <scope>NUCLEOTIDE SEQUENCE [LARGE SCALE GENOMIC DNA]</scope>
    <source>
        <strain evidence="2 3">FI3</strain>
    </source>
</reference>
<protein>
    <submittedName>
        <fullName evidence="2">Uncharacterized protein</fullName>
    </submittedName>
</protein>
<evidence type="ECO:0000313" key="3">
    <source>
        <dbReference type="Proteomes" id="UP000054337"/>
    </source>
</evidence>
<name>W7F226_BIPV3</name>
<evidence type="ECO:0000313" key="2">
    <source>
        <dbReference type="EMBL" id="EUN33219.1"/>
    </source>
</evidence>
<accession>W7F226</accession>
<dbReference type="AlphaFoldDB" id="W7F226"/>
<evidence type="ECO:0000256" key="1">
    <source>
        <dbReference type="SAM" id="MobiDB-lite"/>
    </source>
</evidence>
<dbReference type="GeneID" id="26255049"/>
<dbReference type="Proteomes" id="UP000054337">
    <property type="component" value="Unassembled WGS sequence"/>
</dbReference>
<proteinExistence type="predicted"/>
<dbReference type="HOGENOM" id="CLU_144281_0_0_1"/>
<feature type="region of interest" description="Disordered" evidence="1">
    <location>
        <begin position="79"/>
        <end position="98"/>
    </location>
</feature>
<dbReference type="OrthoDB" id="3692499at2759"/>
<dbReference type="RefSeq" id="XP_014562647.1">
    <property type="nucleotide sequence ID" value="XM_014707161.1"/>
</dbReference>
<sequence>MATSLRGAMRACVGSSIQSLFSLPWSGLVLLRRSGSSMVVLAAVPQSYRRAGDAKEKVPRGEKTQRRLAWARSAHPPSTHLFFSAPSREPLHTDDEIPGQSRYGVLGCPDAVTSTVHPPTTTAHALLALLGPYQGPVAD</sequence>
<dbReference type="EMBL" id="KI968691">
    <property type="protein sequence ID" value="EUN33219.1"/>
    <property type="molecule type" value="Genomic_DNA"/>
</dbReference>